<gene>
    <name evidence="3" type="ORF">MOMA_06696</name>
</gene>
<evidence type="ECO:0008006" key="5">
    <source>
        <dbReference type="Google" id="ProtNLM"/>
    </source>
</evidence>
<dbReference type="STRING" id="1230338.MOMA_06696"/>
<evidence type="ECO:0000256" key="1">
    <source>
        <dbReference type="SAM" id="Coils"/>
    </source>
</evidence>
<dbReference type="PATRIC" id="fig|1230338.3.peg.1430"/>
<evidence type="ECO:0000256" key="2">
    <source>
        <dbReference type="SAM" id="SignalP"/>
    </source>
</evidence>
<comment type="caution">
    <text evidence="3">The sequence shown here is derived from an EMBL/GenBank/DDBJ whole genome shotgun (WGS) entry which is preliminary data.</text>
</comment>
<feature type="chain" id="PRO_5003957816" description="DUF4124 domain-containing protein" evidence="2">
    <location>
        <begin position="19"/>
        <end position="150"/>
    </location>
</feature>
<sequence>MKYLGLLILSITALNTHANNEYYYGWTDASGTSHYTQYHPSNGVDANKVKEYSYRNNFHSVAPVATQANNSTQALTPEQQRIAELEAKNKAQQAEQDKERCKSLQNKLSNLQAGGRVYEMSDKGERKYLDGREIELKRQETQQAINQYCK</sequence>
<keyword evidence="2" id="KW-0732">Signal</keyword>
<keyword evidence="4" id="KW-1185">Reference proteome</keyword>
<organism evidence="3 4">
    <name type="scientific">Moraxella macacae 0408225</name>
    <dbReference type="NCBI Taxonomy" id="1230338"/>
    <lineage>
        <taxon>Bacteria</taxon>
        <taxon>Pseudomonadati</taxon>
        <taxon>Pseudomonadota</taxon>
        <taxon>Gammaproteobacteria</taxon>
        <taxon>Moraxellales</taxon>
        <taxon>Moraxellaceae</taxon>
        <taxon>Moraxella</taxon>
    </lineage>
</organism>
<dbReference type="AlphaFoldDB" id="L2F5A0"/>
<evidence type="ECO:0000313" key="4">
    <source>
        <dbReference type="Proteomes" id="UP000023795"/>
    </source>
</evidence>
<name>L2F5A0_9GAMM</name>
<feature type="coiled-coil region" evidence="1">
    <location>
        <begin position="75"/>
        <end position="114"/>
    </location>
</feature>
<keyword evidence="1" id="KW-0175">Coiled coil</keyword>
<reference evidence="3 4" key="1">
    <citation type="journal article" date="2013" name="Genome Announc.">
        <title>Genome Sequence of Moraxella macacae 0408225, a Novel Bacterial Species Isolated from a Cynomolgus Macaque with Epistaxis.</title>
        <authorList>
            <person name="Ladner J.T."/>
            <person name="Whitehouse C.A."/>
            <person name="Koroleva G.I."/>
            <person name="Palacios G.F."/>
        </authorList>
    </citation>
    <scope>NUCLEOTIDE SEQUENCE [LARGE SCALE GENOMIC DNA]</scope>
    <source>
        <strain evidence="3 4">0408225</strain>
    </source>
</reference>
<dbReference type="eggNOG" id="ENOG50339YA">
    <property type="taxonomic scope" value="Bacteria"/>
</dbReference>
<evidence type="ECO:0000313" key="3">
    <source>
        <dbReference type="EMBL" id="ELA08229.1"/>
    </source>
</evidence>
<dbReference type="EMBL" id="ANIN01000002">
    <property type="protein sequence ID" value="ELA08229.1"/>
    <property type="molecule type" value="Genomic_DNA"/>
</dbReference>
<protein>
    <recommendedName>
        <fullName evidence="5">DUF4124 domain-containing protein</fullName>
    </recommendedName>
</protein>
<accession>L2F5A0</accession>
<proteinExistence type="predicted"/>
<feature type="signal peptide" evidence="2">
    <location>
        <begin position="1"/>
        <end position="18"/>
    </location>
</feature>
<dbReference type="Proteomes" id="UP000023795">
    <property type="component" value="Unassembled WGS sequence"/>
</dbReference>